<accession>A0A8I2ZNQ6</accession>
<feature type="compositionally biased region" description="Basic and acidic residues" evidence="2">
    <location>
        <begin position="455"/>
        <end position="475"/>
    </location>
</feature>
<dbReference type="AlphaFoldDB" id="A0A8I2ZNQ6"/>
<organism evidence="4 5">
    <name type="scientific">Verticillium longisporum</name>
    <name type="common">Verticillium dahliae var. longisporum</name>
    <dbReference type="NCBI Taxonomy" id="100787"/>
    <lineage>
        <taxon>Eukaryota</taxon>
        <taxon>Fungi</taxon>
        <taxon>Dikarya</taxon>
        <taxon>Ascomycota</taxon>
        <taxon>Pezizomycotina</taxon>
        <taxon>Sordariomycetes</taxon>
        <taxon>Hypocreomycetidae</taxon>
        <taxon>Glomerellales</taxon>
        <taxon>Plectosphaerellaceae</taxon>
        <taxon>Verticillium</taxon>
    </lineage>
</organism>
<comment type="caution">
    <text evidence="4">The sequence shown here is derived from an EMBL/GenBank/DDBJ whole genome shotgun (WGS) entry which is preliminary data.</text>
</comment>
<dbReference type="PROSITE" id="PS50888">
    <property type="entry name" value="BHLH"/>
    <property type="match status" value="1"/>
</dbReference>
<feature type="domain" description="BHLH" evidence="3">
    <location>
        <begin position="464"/>
        <end position="537"/>
    </location>
</feature>
<protein>
    <submittedName>
        <fullName evidence="4">Allergen Fus c 3 like protein</fullName>
    </submittedName>
</protein>
<dbReference type="GO" id="GO:0046983">
    <property type="term" value="F:protein dimerization activity"/>
    <property type="evidence" value="ECO:0007669"/>
    <property type="project" value="InterPro"/>
</dbReference>
<feature type="compositionally biased region" description="Basic and acidic residues" evidence="2">
    <location>
        <begin position="275"/>
        <end position="287"/>
    </location>
</feature>
<dbReference type="PANTHER" id="PTHR47336:SF3">
    <property type="entry name" value="SERINE-RICH PROTEIN TYE7"/>
    <property type="match status" value="1"/>
</dbReference>
<feature type="coiled-coil region" evidence="1">
    <location>
        <begin position="527"/>
        <end position="561"/>
    </location>
</feature>
<feature type="region of interest" description="Disordered" evidence="2">
    <location>
        <begin position="491"/>
        <end position="524"/>
    </location>
</feature>
<feature type="compositionally biased region" description="Low complexity" evidence="2">
    <location>
        <begin position="432"/>
        <end position="451"/>
    </location>
</feature>
<feature type="region of interest" description="Disordered" evidence="2">
    <location>
        <begin position="569"/>
        <end position="595"/>
    </location>
</feature>
<evidence type="ECO:0000313" key="5">
    <source>
        <dbReference type="Proteomes" id="UP000689129"/>
    </source>
</evidence>
<reference evidence="4" key="1">
    <citation type="journal article" date="2021" name="Mol. Plant Pathol.">
        <title>A 20-kb lineage-specific genomic region tames virulence in pathogenic amphidiploid Verticillium longisporum.</title>
        <authorList>
            <person name="Harting R."/>
            <person name="Starke J."/>
            <person name="Kusch H."/>
            <person name="Poggeler S."/>
            <person name="Maurus I."/>
            <person name="Schluter R."/>
            <person name="Landesfeind M."/>
            <person name="Bulla I."/>
            <person name="Nowrousian M."/>
            <person name="de Jonge R."/>
            <person name="Stahlhut G."/>
            <person name="Hoff K.J."/>
            <person name="Asshauer K.P."/>
            <person name="Thurmer A."/>
            <person name="Stanke M."/>
            <person name="Daniel R."/>
            <person name="Morgenstern B."/>
            <person name="Thomma B.P.H.J."/>
            <person name="Kronstad J.W."/>
            <person name="Braus-Stromeyer S.A."/>
            <person name="Braus G.H."/>
        </authorList>
    </citation>
    <scope>NUCLEOTIDE SEQUENCE</scope>
    <source>
        <strain evidence="4">Vl32</strain>
    </source>
</reference>
<feature type="compositionally biased region" description="Low complexity" evidence="2">
    <location>
        <begin position="400"/>
        <end position="420"/>
    </location>
</feature>
<dbReference type="InterPro" id="IPR052099">
    <property type="entry name" value="Regulatory_TF_Diverse"/>
</dbReference>
<evidence type="ECO:0000313" key="4">
    <source>
        <dbReference type="EMBL" id="KAG7133613.1"/>
    </source>
</evidence>
<dbReference type="OrthoDB" id="3542681at2759"/>
<proteinExistence type="predicted"/>
<dbReference type="SMART" id="SM00353">
    <property type="entry name" value="HLH"/>
    <property type="match status" value="1"/>
</dbReference>
<sequence>MDHSFDKTHGEPEQEPVFIDYFLDDPEPDLLVVRCLGRPSHSQQLDSTTPPLGQTPFFTSAAGSAVDHLQGGRVRHGGGDHAMPVGHRTIPTSAHPPLQPPPPPLPPTHLATEPRPRNHQQARHDRLLTPEPLFRGHHLQSPILGSGLHGNSPTSTTPSAIQPHHDDWALPDFSADSLAFPPPAEAFLEPPVGATNVIDFGLGAAATNHHDYTDNITPLPSHARHAGHARTTLDHFDFDFAFPSPSWGPSLNDAMSSSLAVAVAVGAGTTSHPRSAMDDESDHRDTRSFWADEDSSSVGGRPSPSTAARKRLPKGGPKGKHRADSLDGASSSIFSTGSDDTGMSHAAGAADLSPGLPPRAGPGSGCSPSPGTVKTESSHHPGAAAAAAAAAARRRRSSRAKSVAATASASASASASSSNATPPSSDTRAPKKTATASTAARLRSASRASKNAARRPAESAEERRTRASHNLVEKQYRSRLNAQFEGLLNALPELPVPASQQQQQQQQQPADTAEDQTERRVSKAEVLERARLHIEALEREREALRREREELLRNLADMEHDVSVRMGEGALGDSLRASPATEEEEDGGQAEQGDK</sequence>
<feature type="region of interest" description="Disordered" evidence="2">
    <location>
        <begin position="270"/>
        <end position="475"/>
    </location>
</feature>
<feature type="compositionally biased region" description="Pro residues" evidence="2">
    <location>
        <begin position="97"/>
        <end position="107"/>
    </location>
</feature>
<keyword evidence="1" id="KW-0175">Coiled coil</keyword>
<gene>
    <name evidence="4" type="ORF">HYQ45_008262</name>
</gene>
<evidence type="ECO:0000256" key="2">
    <source>
        <dbReference type="SAM" id="MobiDB-lite"/>
    </source>
</evidence>
<dbReference type="Pfam" id="PF00010">
    <property type="entry name" value="HLH"/>
    <property type="match status" value="1"/>
</dbReference>
<feature type="region of interest" description="Disordered" evidence="2">
    <location>
        <begin position="89"/>
        <end position="123"/>
    </location>
</feature>
<feature type="compositionally biased region" description="Basic residues" evidence="2">
    <location>
        <begin position="308"/>
        <end position="321"/>
    </location>
</feature>
<evidence type="ECO:0000256" key="1">
    <source>
        <dbReference type="SAM" id="Coils"/>
    </source>
</evidence>
<feature type="compositionally biased region" description="Polar residues" evidence="2">
    <location>
        <begin position="328"/>
        <end position="341"/>
    </location>
</feature>
<dbReference type="EMBL" id="JAEMWZ010000155">
    <property type="protein sequence ID" value="KAG7133613.1"/>
    <property type="molecule type" value="Genomic_DNA"/>
</dbReference>
<dbReference type="InterPro" id="IPR011598">
    <property type="entry name" value="bHLH_dom"/>
</dbReference>
<dbReference type="PANTHER" id="PTHR47336">
    <property type="entry name" value="TRANSCRIPTION FACTOR HMS1-RELATED"/>
    <property type="match status" value="1"/>
</dbReference>
<name>A0A8I2ZNQ6_VERLO</name>
<evidence type="ECO:0000259" key="3">
    <source>
        <dbReference type="PROSITE" id="PS50888"/>
    </source>
</evidence>
<feature type="compositionally biased region" description="Basic and acidic residues" evidence="2">
    <location>
        <begin position="112"/>
        <end position="123"/>
    </location>
</feature>
<dbReference type="Proteomes" id="UP000689129">
    <property type="component" value="Unassembled WGS sequence"/>
</dbReference>